<reference evidence="1 2" key="1">
    <citation type="submission" date="2013-09" db="EMBL/GenBank/DDBJ databases">
        <title>Corchorus capsularis genome sequencing.</title>
        <authorList>
            <person name="Alam M."/>
            <person name="Haque M.S."/>
            <person name="Islam M.S."/>
            <person name="Emdad E.M."/>
            <person name="Islam M.M."/>
            <person name="Ahmed B."/>
            <person name="Halim A."/>
            <person name="Hossen Q.M.M."/>
            <person name="Hossain M.Z."/>
            <person name="Ahmed R."/>
            <person name="Khan M.M."/>
            <person name="Islam R."/>
            <person name="Rashid M.M."/>
            <person name="Khan S.A."/>
            <person name="Rahman M.S."/>
            <person name="Alam M."/>
        </authorList>
    </citation>
    <scope>NUCLEOTIDE SEQUENCE [LARGE SCALE GENOMIC DNA]</scope>
    <source>
        <strain evidence="2">cv. CVL-1</strain>
        <tissue evidence="1">Whole seedling</tissue>
    </source>
</reference>
<keyword evidence="2" id="KW-1185">Reference proteome</keyword>
<evidence type="ECO:0000313" key="1">
    <source>
        <dbReference type="EMBL" id="OMO98608.1"/>
    </source>
</evidence>
<name>A0A1R3JUW4_COCAP</name>
<accession>A0A1R3JUW4</accession>
<proteinExistence type="predicted"/>
<gene>
    <name evidence="1" type="ORF">CCACVL1_04157</name>
</gene>
<organism evidence="1 2">
    <name type="scientific">Corchorus capsularis</name>
    <name type="common">Jute</name>
    <dbReference type="NCBI Taxonomy" id="210143"/>
    <lineage>
        <taxon>Eukaryota</taxon>
        <taxon>Viridiplantae</taxon>
        <taxon>Streptophyta</taxon>
        <taxon>Embryophyta</taxon>
        <taxon>Tracheophyta</taxon>
        <taxon>Spermatophyta</taxon>
        <taxon>Magnoliopsida</taxon>
        <taxon>eudicotyledons</taxon>
        <taxon>Gunneridae</taxon>
        <taxon>Pentapetalae</taxon>
        <taxon>rosids</taxon>
        <taxon>malvids</taxon>
        <taxon>Malvales</taxon>
        <taxon>Malvaceae</taxon>
        <taxon>Grewioideae</taxon>
        <taxon>Apeibeae</taxon>
        <taxon>Corchorus</taxon>
    </lineage>
</organism>
<sequence>MGIEMGIREMMKGKQGKKKRTEVACANLANVRLPGQVK</sequence>
<dbReference type="AlphaFoldDB" id="A0A1R3JUW4"/>
<dbReference type="EMBL" id="AWWV01007050">
    <property type="protein sequence ID" value="OMO98608.1"/>
    <property type="molecule type" value="Genomic_DNA"/>
</dbReference>
<evidence type="ECO:0000313" key="2">
    <source>
        <dbReference type="Proteomes" id="UP000188268"/>
    </source>
</evidence>
<protein>
    <submittedName>
        <fullName evidence="1">Uncharacterized protein</fullName>
    </submittedName>
</protein>
<comment type="caution">
    <text evidence="1">The sequence shown here is derived from an EMBL/GenBank/DDBJ whole genome shotgun (WGS) entry which is preliminary data.</text>
</comment>
<dbReference type="Proteomes" id="UP000188268">
    <property type="component" value="Unassembled WGS sequence"/>
</dbReference>
<dbReference type="Gramene" id="OMO98608">
    <property type="protein sequence ID" value="OMO98608"/>
    <property type="gene ID" value="CCACVL1_04157"/>
</dbReference>